<reference evidence="3" key="1">
    <citation type="journal article" date="2019" name="Nat. Commun.">
        <title>The genome of broomcorn millet.</title>
        <authorList>
            <person name="Zou C."/>
            <person name="Miki D."/>
            <person name="Li D."/>
            <person name="Tang Q."/>
            <person name="Xiao L."/>
            <person name="Rajput S."/>
            <person name="Deng P."/>
            <person name="Jia W."/>
            <person name="Huang R."/>
            <person name="Zhang M."/>
            <person name="Sun Y."/>
            <person name="Hu J."/>
            <person name="Fu X."/>
            <person name="Schnable P.S."/>
            <person name="Li F."/>
            <person name="Zhang H."/>
            <person name="Feng B."/>
            <person name="Zhu X."/>
            <person name="Liu R."/>
            <person name="Schnable J.C."/>
            <person name="Zhu J.-K."/>
            <person name="Zhang H."/>
        </authorList>
    </citation>
    <scope>NUCLEOTIDE SEQUENCE [LARGE SCALE GENOMIC DNA]</scope>
</reference>
<dbReference type="Pfam" id="PF01195">
    <property type="entry name" value="Pept_tRNA_hydro"/>
    <property type="match status" value="1"/>
</dbReference>
<dbReference type="OrthoDB" id="1711136at2759"/>
<dbReference type="InterPro" id="IPR036416">
    <property type="entry name" value="Pept_tRNA_hydro_sf"/>
</dbReference>
<evidence type="ECO:0000313" key="3">
    <source>
        <dbReference type="Proteomes" id="UP000275267"/>
    </source>
</evidence>
<dbReference type="Proteomes" id="UP000275267">
    <property type="component" value="Unassembled WGS sequence"/>
</dbReference>
<dbReference type="NCBIfam" id="TIGR00447">
    <property type="entry name" value="pth"/>
    <property type="match status" value="1"/>
</dbReference>
<dbReference type="HAMAP" id="MF_00083">
    <property type="entry name" value="Pept_tRNA_hydro_bact"/>
    <property type="match status" value="1"/>
</dbReference>
<dbReference type="PROSITE" id="PS01196">
    <property type="entry name" value="PEPT_TRNA_HYDROL_2"/>
    <property type="match status" value="1"/>
</dbReference>
<dbReference type="PANTHER" id="PTHR17224:SF4">
    <property type="entry name" value="PEPTIDYL-TRNA HYDROLASE, MITOCHONDRIAL"/>
    <property type="match status" value="1"/>
</dbReference>
<feature type="compositionally biased region" description="Polar residues" evidence="1">
    <location>
        <begin position="1"/>
        <end position="14"/>
    </location>
</feature>
<comment type="caution">
    <text evidence="2">The sequence shown here is derived from an EMBL/GenBank/DDBJ whole genome shotgun (WGS) entry which is preliminary data.</text>
</comment>
<name>A0A3L6TRD5_PANMI</name>
<dbReference type="SUPFAM" id="SSF53178">
    <property type="entry name" value="Peptidyl-tRNA hydrolase-like"/>
    <property type="match status" value="1"/>
</dbReference>
<dbReference type="FunFam" id="3.40.50.1470:FF:000001">
    <property type="entry name" value="Peptidyl-tRNA hydrolase"/>
    <property type="match status" value="1"/>
</dbReference>
<dbReference type="AlphaFoldDB" id="A0A3L6TRD5"/>
<evidence type="ECO:0000313" key="2">
    <source>
        <dbReference type="EMBL" id="RLN41454.1"/>
    </source>
</evidence>
<dbReference type="EMBL" id="PQIB02000001">
    <property type="protein sequence ID" value="RLN41454.1"/>
    <property type="molecule type" value="Genomic_DNA"/>
</dbReference>
<evidence type="ECO:0000256" key="1">
    <source>
        <dbReference type="SAM" id="MobiDB-lite"/>
    </source>
</evidence>
<keyword evidence="3" id="KW-1185">Reference proteome</keyword>
<organism evidence="2 3">
    <name type="scientific">Panicum miliaceum</name>
    <name type="common">Proso millet</name>
    <name type="synonym">Broomcorn millet</name>
    <dbReference type="NCBI Taxonomy" id="4540"/>
    <lineage>
        <taxon>Eukaryota</taxon>
        <taxon>Viridiplantae</taxon>
        <taxon>Streptophyta</taxon>
        <taxon>Embryophyta</taxon>
        <taxon>Tracheophyta</taxon>
        <taxon>Spermatophyta</taxon>
        <taxon>Magnoliopsida</taxon>
        <taxon>Liliopsida</taxon>
        <taxon>Poales</taxon>
        <taxon>Poaceae</taxon>
        <taxon>PACMAD clade</taxon>
        <taxon>Panicoideae</taxon>
        <taxon>Panicodae</taxon>
        <taxon>Paniceae</taxon>
        <taxon>Panicinae</taxon>
        <taxon>Panicum</taxon>
        <taxon>Panicum sect. Panicum</taxon>
    </lineage>
</organism>
<sequence length="354" mass="38783">MGQQANPKPSSGSYAVTPAPARLSSTAARLRFRPSPVARRPPTPTQLPPSAGRAPCCPFAQRVCALRGWRLHQPPSAPRGCGLRLASARSSLRLAAAARHLPPSSPTAALRPSPLIMREMLSNRLAPFISKRCISSLRTSSPSSSFSSLSPIQPWLFIGLGNPGEKYQSTRHNVGFDMIDAFAQSQGIPLTTHYFKALFGEGMVDGVPVLLAKPQTYMNLSGESVGPLAAYYKLPLNRVLVAFDDMDLPCGVLRLQPKGGFGRHNGLRSVIYHFHRNREFCRLRIGIGRPPGQMDPKAFVLQKFNRTSRERIDSAIKEGVDILKMVATKGLAEAARLSNADQKYKHMRSHDLQD</sequence>
<accession>A0A3L6TRD5</accession>
<dbReference type="PROSITE" id="PS01195">
    <property type="entry name" value="PEPT_TRNA_HYDROL_1"/>
    <property type="match status" value="1"/>
</dbReference>
<protein>
    <submittedName>
        <fullName evidence="2">Peptidyl-tRNA hydrolase, mitochondrial-like</fullName>
    </submittedName>
</protein>
<dbReference type="InterPro" id="IPR018171">
    <property type="entry name" value="Pept_tRNA_hydro_CS"/>
</dbReference>
<dbReference type="Gene3D" id="3.40.50.1470">
    <property type="entry name" value="Peptidyl-tRNA hydrolase"/>
    <property type="match status" value="1"/>
</dbReference>
<dbReference type="InterPro" id="IPR001328">
    <property type="entry name" value="Pept_tRNA_hydro"/>
</dbReference>
<proteinExistence type="inferred from homology"/>
<feature type="region of interest" description="Disordered" evidence="1">
    <location>
        <begin position="1"/>
        <end position="52"/>
    </location>
</feature>
<dbReference type="GO" id="GO:0004045">
    <property type="term" value="F:peptidyl-tRNA hydrolase activity"/>
    <property type="evidence" value="ECO:0007669"/>
    <property type="project" value="InterPro"/>
</dbReference>
<dbReference type="STRING" id="4540.A0A3L6TRD5"/>
<dbReference type="PANTHER" id="PTHR17224">
    <property type="entry name" value="PEPTIDYL-TRNA HYDROLASE"/>
    <property type="match status" value="1"/>
</dbReference>
<gene>
    <name evidence="2" type="ORF">C2845_PM01G14950</name>
</gene>